<feature type="transmembrane region" description="Helical" evidence="1">
    <location>
        <begin position="59"/>
        <end position="80"/>
    </location>
</feature>
<dbReference type="EMBL" id="CP104778">
    <property type="protein sequence ID" value="WPC21633.1"/>
    <property type="molecule type" value="Genomic_DNA"/>
</dbReference>
<name>A0ABZ0Q4X5_9LACO</name>
<dbReference type="RefSeq" id="WP_063698603.1">
    <property type="nucleotide sequence ID" value="NZ_BBIM01000045.1"/>
</dbReference>
<gene>
    <name evidence="2" type="ORF">N6G96_10295</name>
</gene>
<evidence type="ECO:0000313" key="3">
    <source>
        <dbReference type="Proteomes" id="UP001302696"/>
    </source>
</evidence>
<keyword evidence="1" id="KW-1133">Transmembrane helix</keyword>
<feature type="transmembrane region" description="Helical" evidence="1">
    <location>
        <begin position="233"/>
        <end position="252"/>
    </location>
</feature>
<protein>
    <submittedName>
        <fullName evidence="2">ABC transporter permease</fullName>
    </submittedName>
</protein>
<reference evidence="3" key="1">
    <citation type="submission" date="2024-06" db="EMBL/GenBank/DDBJ databases">
        <authorList>
            <person name="Chang H.C."/>
            <person name="Mun S.Y."/>
        </authorList>
    </citation>
    <scope>NUCLEOTIDE SEQUENCE [LARGE SCALE GENOMIC DNA]</scope>
    <source>
        <strain evidence="3">KT1</strain>
    </source>
</reference>
<feature type="transmembrane region" description="Helical" evidence="1">
    <location>
        <begin position="20"/>
        <end position="39"/>
    </location>
</feature>
<keyword evidence="1" id="KW-0812">Transmembrane</keyword>
<dbReference type="PANTHER" id="PTHR37305:SF1">
    <property type="entry name" value="MEMBRANE PROTEIN"/>
    <property type="match status" value="1"/>
</dbReference>
<feature type="transmembrane region" description="Helical" evidence="1">
    <location>
        <begin position="144"/>
        <end position="166"/>
    </location>
</feature>
<dbReference type="Proteomes" id="UP001302696">
    <property type="component" value="Chromosome"/>
</dbReference>
<keyword evidence="3" id="KW-1185">Reference proteome</keyword>
<sequence length="257" mass="29272">MVTLINQELFKLMHKKSTYFATILLIGLMSLFAGLAKAYPKYFDAKSLFSSNFTGIEWIVFLMIAGCGAIVSMEFQYGTVKELLYRKYNRGQVIMSKWITMFFYSVYLYVLSFVWTLILKVALFSNTFDLAKVGRNGHTLLENLGITMGGNFIGLWLILTLVLLLATLFKNATVAVSVGIIGYFASSIVASLMFMLIAKWEWLKWNPINMLNLSSQVVDSSYKVLTKLSVEQLVWGNLGYIVVFLFFGYLIFKKRNV</sequence>
<proteinExistence type="predicted"/>
<feature type="transmembrane region" description="Helical" evidence="1">
    <location>
        <begin position="173"/>
        <end position="197"/>
    </location>
</feature>
<dbReference type="Pfam" id="PF12730">
    <property type="entry name" value="ABC2_membrane_4"/>
    <property type="match status" value="1"/>
</dbReference>
<accession>A0ABZ0Q4X5</accession>
<dbReference type="PANTHER" id="PTHR37305">
    <property type="entry name" value="INTEGRAL MEMBRANE PROTEIN-RELATED"/>
    <property type="match status" value="1"/>
</dbReference>
<organism evidence="2 3">
    <name type="scientific">Pediococcus inopinatus</name>
    <dbReference type="NCBI Taxonomy" id="114090"/>
    <lineage>
        <taxon>Bacteria</taxon>
        <taxon>Bacillati</taxon>
        <taxon>Bacillota</taxon>
        <taxon>Bacilli</taxon>
        <taxon>Lactobacillales</taxon>
        <taxon>Lactobacillaceae</taxon>
        <taxon>Pediococcus</taxon>
    </lineage>
</organism>
<evidence type="ECO:0000256" key="1">
    <source>
        <dbReference type="SAM" id="Phobius"/>
    </source>
</evidence>
<evidence type="ECO:0000313" key="2">
    <source>
        <dbReference type="EMBL" id="WPC21633.1"/>
    </source>
</evidence>
<keyword evidence="1" id="KW-0472">Membrane</keyword>
<feature type="transmembrane region" description="Helical" evidence="1">
    <location>
        <begin position="101"/>
        <end position="124"/>
    </location>
</feature>